<keyword evidence="3" id="KW-1185">Reference proteome</keyword>
<dbReference type="RefSeq" id="WP_326296376.1">
    <property type="nucleotide sequence ID" value="NZ_JAYLLH010000005.1"/>
</dbReference>
<dbReference type="Proteomes" id="UP001348149">
    <property type="component" value="Unassembled WGS sequence"/>
</dbReference>
<sequence length="118" mass="12470">MRALILLLAIAPQLSQAAPVCDVLCTAVEQCRDDARSHCAPSATTICIAPRSGNKVHLYISGKGPYPARETTDGSARVLTLTAFGGGHVLTIQPDGQFLYLGNYSKRYTGQCAGSEDS</sequence>
<organism evidence="2 3">
    <name type="scientific">Mesobacterium hydrothermale</name>
    <dbReference type="NCBI Taxonomy" id="3111907"/>
    <lineage>
        <taxon>Bacteria</taxon>
        <taxon>Pseudomonadati</taxon>
        <taxon>Pseudomonadota</taxon>
        <taxon>Alphaproteobacteria</taxon>
        <taxon>Rhodobacterales</taxon>
        <taxon>Roseobacteraceae</taxon>
        <taxon>Mesobacterium</taxon>
    </lineage>
</organism>
<evidence type="ECO:0000313" key="3">
    <source>
        <dbReference type="Proteomes" id="UP001348149"/>
    </source>
</evidence>
<feature type="chain" id="PRO_5045805156" description="C-type lysozyme inhibitor domain-containing protein" evidence="1">
    <location>
        <begin position="18"/>
        <end position="118"/>
    </location>
</feature>
<gene>
    <name evidence="2" type="ORF">VK792_05610</name>
</gene>
<protein>
    <recommendedName>
        <fullName evidence="4">C-type lysozyme inhibitor domain-containing protein</fullName>
    </recommendedName>
</protein>
<evidence type="ECO:0000256" key="1">
    <source>
        <dbReference type="SAM" id="SignalP"/>
    </source>
</evidence>
<comment type="caution">
    <text evidence="2">The sequence shown here is derived from an EMBL/GenBank/DDBJ whole genome shotgun (WGS) entry which is preliminary data.</text>
</comment>
<reference evidence="2 3" key="1">
    <citation type="submission" date="2024-01" db="EMBL/GenBank/DDBJ databases">
        <title>Mesobacterium rodlantinim sp. nov., isolated from shallow sea hydrothermal systems off Kueishantao Island.</title>
        <authorList>
            <person name="Su Z."/>
            <person name="Tang K."/>
        </authorList>
    </citation>
    <scope>NUCLEOTIDE SEQUENCE [LARGE SCALE GENOMIC DNA]</scope>
    <source>
        <strain evidence="2 3">TK19101</strain>
    </source>
</reference>
<evidence type="ECO:0008006" key="4">
    <source>
        <dbReference type="Google" id="ProtNLM"/>
    </source>
</evidence>
<evidence type="ECO:0000313" key="2">
    <source>
        <dbReference type="EMBL" id="MEC3860753.1"/>
    </source>
</evidence>
<feature type="signal peptide" evidence="1">
    <location>
        <begin position="1"/>
        <end position="17"/>
    </location>
</feature>
<proteinExistence type="predicted"/>
<dbReference type="EMBL" id="JAYLLH010000005">
    <property type="protein sequence ID" value="MEC3860753.1"/>
    <property type="molecule type" value="Genomic_DNA"/>
</dbReference>
<name>A0ABU6HH07_9RHOB</name>
<keyword evidence="1" id="KW-0732">Signal</keyword>
<accession>A0ABU6HH07</accession>